<dbReference type="AlphaFoldDB" id="A0A016UPF4"/>
<organism evidence="1 2">
    <name type="scientific">Ancylostoma ceylanicum</name>
    <dbReference type="NCBI Taxonomy" id="53326"/>
    <lineage>
        <taxon>Eukaryota</taxon>
        <taxon>Metazoa</taxon>
        <taxon>Ecdysozoa</taxon>
        <taxon>Nematoda</taxon>
        <taxon>Chromadorea</taxon>
        <taxon>Rhabditida</taxon>
        <taxon>Rhabditina</taxon>
        <taxon>Rhabditomorpha</taxon>
        <taxon>Strongyloidea</taxon>
        <taxon>Ancylostomatidae</taxon>
        <taxon>Ancylostomatinae</taxon>
        <taxon>Ancylostoma</taxon>
    </lineage>
</organism>
<reference evidence="2" key="1">
    <citation type="journal article" date="2015" name="Nat. Genet.">
        <title>The genome and transcriptome of the zoonotic hookworm Ancylostoma ceylanicum identify infection-specific gene families.</title>
        <authorList>
            <person name="Schwarz E.M."/>
            <person name="Hu Y."/>
            <person name="Antoshechkin I."/>
            <person name="Miller M.M."/>
            <person name="Sternberg P.W."/>
            <person name="Aroian R.V."/>
        </authorList>
    </citation>
    <scope>NUCLEOTIDE SEQUENCE</scope>
    <source>
        <strain evidence="2">HY135</strain>
    </source>
</reference>
<dbReference type="OrthoDB" id="5909366at2759"/>
<keyword evidence="2" id="KW-1185">Reference proteome</keyword>
<evidence type="ECO:0000313" key="2">
    <source>
        <dbReference type="Proteomes" id="UP000024635"/>
    </source>
</evidence>
<accession>A0A016UPF4</accession>
<dbReference type="Proteomes" id="UP000024635">
    <property type="component" value="Unassembled WGS sequence"/>
</dbReference>
<sequence length="614" mass="68692">MSQVDEEWYGCGSHPYGCWGNVSLALAGRSGWLIFSRRIKLPSIRNHESAQTGGDPKAATLASPHVSISNLCITFHRYLYVINQWFGSDVDCLTDSLLGCTVCRSDNERRNTEMIPTHMRTSTELIILLNILPFVHAVGFFESLCTTPFFFGSGKLEGLQCHVVYPMTSQDAIEAFDMCARTSPYEVISYTHGYSTRCTYEKTYKCDDEEISLDNQCFMVKNHSKFSTDEACGKSHKLHTIQSRDEVKWVSVLMEHATDEIWVGNEGKFEKILKPTFADGTTGDPPPGTRIKLRLSTKYSKPFAPRGSAFYENVDKKLPHLCSRPAIAYEKTLDDIRKTVESLGFPTTAANDNLQAKRPFTYLPTMVPIRGPKFEPDVQELHSVCALLPNGYAASLFDFFTIDDFRAARKNFPGLMYRTTISRIPSFNSDPQKTCVPMEEYESHRKRWTYYSSLNTTSLPSASHWLSGYPADMCADLPPTTAALLDGLVDVTAIARRPVLCTYGNPPNLPPLKPSDQCNKAAYYDEKRKKCVCNNPDTDGRIKDPAKYGHYPEGIVCFDCANSTITRSVVFILDNSGSVYEDGWAASCSGLMNTLFGVIRPFTWNSDALVAAEV</sequence>
<dbReference type="STRING" id="53326.A0A016UPF4"/>
<proteinExistence type="predicted"/>
<gene>
    <name evidence="1" type="primary">Acey_s0031.g2373</name>
    <name evidence="1" type="ORF">Y032_0031g2373</name>
</gene>
<name>A0A016UPF4_9BILA</name>
<protein>
    <submittedName>
        <fullName evidence="1">Uncharacterized protein</fullName>
    </submittedName>
</protein>
<dbReference type="EMBL" id="JARK01001367">
    <property type="protein sequence ID" value="EYC17284.1"/>
    <property type="molecule type" value="Genomic_DNA"/>
</dbReference>
<evidence type="ECO:0000313" key="1">
    <source>
        <dbReference type="EMBL" id="EYC17284.1"/>
    </source>
</evidence>
<comment type="caution">
    <text evidence="1">The sequence shown here is derived from an EMBL/GenBank/DDBJ whole genome shotgun (WGS) entry which is preliminary data.</text>
</comment>